<name>A0ABV3JUF2_STRON</name>
<accession>A0ABV3JUF2</accession>
<comment type="caution">
    <text evidence="1">The sequence shown here is derived from an EMBL/GenBank/DDBJ whole genome shotgun (WGS) entry which is preliminary data.</text>
</comment>
<reference evidence="1 2" key="1">
    <citation type="submission" date="2024-06" db="EMBL/GenBank/DDBJ databases">
        <title>The Natural Products Discovery Center: Release of the First 8490 Sequenced Strains for Exploring Actinobacteria Biosynthetic Diversity.</title>
        <authorList>
            <person name="Kalkreuter E."/>
            <person name="Kautsar S.A."/>
            <person name="Yang D."/>
            <person name="Bader C.D."/>
            <person name="Teijaro C.N."/>
            <person name="Fluegel L."/>
            <person name="Davis C.M."/>
            <person name="Simpson J.R."/>
            <person name="Lauterbach L."/>
            <person name="Steele A.D."/>
            <person name="Gui C."/>
            <person name="Meng S."/>
            <person name="Li G."/>
            <person name="Viehrig K."/>
            <person name="Ye F."/>
            <person name="Su P."/>
            <person name="Kiefer A.F."/>
            <person name="Nichols A."/>
            <person name="Cepeda A.J."/>
            <person name="Yan W."/>
            <person name="Fan B."/>
            <person name="Jiang Y."/>
            <person name="Adhikari A."/>
            <person name="Zheng C.-J."/>
            <person name="Schuster L."/>
            <person name="Cowan T.M."/>
            <person name="Smanski M.J."/>
            <person name="Chevrette M.G."/>
            <person name="De Carvalho L.P.S."/>
            <person name="Shen B."/>
        </authorList>
    </citation>
    <scope>NUCLEOTIDE SEQUENCE [LARGE SCALE GENOMIC DNA]</scope>
    <source>
        <strain evidence="1 2">NPDC052347</strain>
    </source>
</reference>
<proteinExistence type="predicted"/>
<evidence type="ECO:0000313" key="1">
    <source>
        <dbReference type="EMBL" id="MEV5506430.1"/>
    </source>
</evidence>
<dbReference type="EMBL" id="JBFAUK010000004">
    <property type="protein sequence ID" value="MEV5506430.1"/>
    <property type="molecule type" value="Genomic_DNA"/>
</dbReference>
<protein>
    <submittedName>
        <fullName evidence="1">Uncharacterized protein</fullName>
    </submittedName>
</protein>
<sequence>MVVTATGRQDASDPYETVGTAVVHDIFTETAARLAGQYLALADATPDETESGRLRERAMRLLTLKRTVPADDRAQLIAYIRLWRGELESLKGMAR</sequence>
<dbReference type="RefSeq" id="WP_153068756.1">
    <property type="nucleotide sequence ID" value="NZ_JBFAUK010000004.1"/>
</dbReference>
<dbReference type="Proteomes" id="UP001552594">
    <property type="component" value="Unassembled WGS sequence"/>
</dbReference>
<organism evidence="1 2">
    <name type="scientific">Streptomyces orinoci</name>
    <name type="common">Streptoverticillium orinoci</name>
    <dbReference type="NCBI Taxonomy" id="67339"/>
    <lineage>
        <taxon>Bacteria</taxon>
        <taxon>Bacillati</taxon>
        <taxon>Actinomycetota</taxon>
        <taxon>Actinomycetes</taxon>
        <taxon>Kitasatosporales</taxon>
        <taxon>Streptomycetaceae</taxon>
        <taxon>Streptomyces</taxon>
    </lineage>
</organism>
<gene>
    <name evidence="1" type="ORF">AB0L16_08110</name>
</gene>
<keyword evidence="2" id="KW-1185">Reference proteome</keyword>
<evidence type="ECO:0000313" key="2">
    <source>
        <dbReference type="Proteomes" id="UP001552594"/>
    </source>
</evidence>